<dbReference type="RefSeq" id="WP_257634772.1">
    <property type="nucleotide sequence ID" value="NZ_JANIIC010000057.1"/>
</dbReference>
<dbReference type="Proteomes" id="UP001142400">
    <property type="component" value="Unassembled WGS sequence"/>
</dbReference>
<accession>A0A9X2RXQ2</accession>
<dbReference type="EMBL" id="JANIIC010000057">
    <property type="protein sequence ID" value="MCQ8834433.1"/>
    <property type="molecule type" value="Genomic_DNA"/>
</dbReference>
<name>A0A9X2RXQ2_STRMQ</name>
<comment type="caution">
    <text evidence="1">The sequence shown here is derived from an EMBL/GenBank/DDBJ whole genome shotgun (WGS) entry which is preliminary data.</text>
</comment>
<protein>
    <submittedName>
        <fullName evidence="1">Uncharacterized protein</fullName>
    </submittedName>
</protein>
<sequence length="171" mass="19432">MEALRRFVHRFPSLVFVKGHSGLIDGLESRDGIHLPVWLRQTLMTLSFVHPPALARFDGYDYECTLADSDVVKWFEIALGNVDEEEMEFLVGEAGVYPIGSWYGADHYIAINLAHSSDRRIYEFSLEDLWDDSYNGDPLEGSIEPAFLSYAHMLSHVAELKFPDGSTLMEE</sequence>
<organism evidence="1 2">
    <name type="scientific">Streptomyces malaysiensis subsp. samsunensis</name>
    <dbReference type="NCBI Taxonomy" id="459658"/>
    <lineage>
        <taxon>Bacteria</taxon>
        <taxon>Bacillati</taxon>
        <taxon>Actinomycetota</taxon>
        <taxon>Actinomycetes</taxon>
        <taxon>Kitasatosporales</taxon>
        <taxon>Streptomycetaceae</taxon>
        <taxon>Streptomyces</taxon>
        <taxon>Streptomyces violaceusniger group</taxon>
    </lineage>
</organism>
<proteinExistence type="predicted"/>
<gene>
    <name evidence="1" type="ORF">NQU54_36610</name>
</gene>
<keyword evidence="2" id="KW-1185">Reference proteome</keyword>
<reference evidence="1" key="1">
    <citation type="submission" date="2022-06" db="EMBL/GenBank/DDBJ databases">
        <title>WGS of actinobacteria.</title>
        <authorList>
            <person name="Thawai C."/>
        </authorList>
    </citation>
    <scope>NUCLEOTIDE SEQUENCE</scope>
    <source>
        <strain evidence="1">DSM 42010</strain>
    </source>
</reference>
<evidence type="ECO:0000313" key="1">
    <source>
        <dbReference type="EMBL" id="MCQ8834433.1"/>
    </source>
</evidence>
<evidence type="ECO:0000313" key="2">
    <source>
        <dbReference type="Proteomes" id="UP001142400"/>
    </source>
</evidence>
<dbReference type="AlphaFoldDB" id="A0A9X2RXQ2"/>